<dbReference type="GO" id="GO:0003697">
    <property type="term" value="F:single-stranded DNA binding"/>
    <property type="evidence" value="ECO:0007669"/>
    <property type="project" value="InterPro"/>
</dbReference>
<proteinExistence type="predicted"/>
<name>A0A7D5ZAZ5_9NEIS</name>
<dbReference type="InterPro" id="IPR012340">
    <property type="entry name" value="NA-bd_OB-fold"/>
</dbReference>
<organism evidence="1 2">
    <name type="scientific">Chitinibacter fontanus</name>
    <dbReference type="NCBI Taxonomy" id="1737446"/>
    <lineage>
        <taxon>Bacteria</taxon>
        <taxon>Pseudomonadati</taxon>
        <taxon>Pseudomonadota</taxon>
        <taxon>Betaproteobacteria</taxon>
        <taxon>Neisseriales</taxon>
        <taxon>Chitinibacteraceae</taxon>
        <taxon>Chitinibacter</taxon>
    </lineage>
</organism>
<gene>
    <name evidence="1" type="primary">priB</name>
    <name evidence="1" type="ORF">HZU75_16000</name>
</gene>
<evidence type="ECO:0000313" key="1">
    <source>
        <dbReference type="EMBL" id="QLI82902.1"/>
    </source>
</evidence>
<sequence length="101" mass="11481">MNQRNHFLVEGHLLITDTVRHTPAGIAMIEGWIIHQSEQGEAGLQRKIDCEMPFVALGEICEKLLKTPSKQNIKCKGFLAARSSKYRQSMVLHITAFEYLN</sequence>
<accession>A0A7D5ZAZ5</accession>
<dbReference type="AlphaFoldDB" id="A0A7D5ZAZ5"/>
<keyword evidence="2" id="KW-1185">Reference proteome</keyword>
<dbReference type="NCBIfam" id="TIGR04418">
    <property type="entry name" value="PriB_gamma"/>
    <property type="match status" value="1"/>
</dbReference>
<dbReference type="GO" id="GO:0006260">
    <property type="term" value="P:DNA replication"/>
    <property type="evidence" value="ECO:0007669"/>
    <property type="project" value="InterPro"/>
</dbReference>
<dbReference type="EMBL" id="CP058952">
    <property type="protein sequence ID" value="QLI82902.1"/>
    <property type="molecule type" value="Genomic_DNA"/>
</dbReference>
<dbReference type="Pfam" id="PF22657">
    <property type="entry name" value="SSB_1"/>
    <property type="match status" value="1"/>
</dbReference>
<dbReference type="SUPFAM" id="SSF50249">
    <property type="entry name" value="Nucleic acid-binding proteins"/>
    <property type="match status" value="1"/>
</dbReference>
<protein>
    <submittedName>
        <fullName evidence="1">Primosomal replication protein N</fullName>
    </submittedName>
</protein>
<dbReference type="Gene3D" id="2.40.50.140">
    <property type="entry name" value="Nucleic acid-binding proteins"/>
    <property type="match status" value="1"/>
</dbReference>
<dbReference type="GO" id="GO:0030894">
    <property type="term" value="C:replisome"/>
    <property type="evidence" value="ECO:0007669"/>
    <property type="project" value="InterPro"/>
</dbReference>
<dbReference type="PIRSF" id="PIRSF003135">
    <property type="entry name" value="Primosomal_n"/>
    <property type="match status" value="1"/>
</dbReference>
<dbReference type="RefSeq" id="WP_180306975.1">
    <property type="nucleotide sequence ID" value="NZ_CP058952.1"/>
</dbReference>
<dbReference type="InterPro" id="IPR023646">
    <property type="entry name" value="Prisomal_replication_PriB"/>
</dbReference>
<reference evidence="1 2" key="1">
    <citation type="journal article" date="2016" name="Int. J. Syst. Evol. Microbiol.">
        <title>Chitinibacter fontanus sp. nov., isolated from a spring.</title>
        <authorList>
            <person name="Sheu S.Y."/>
            <person name="Li Y.S."/>
            <person name="Young C.C."/>
            <person name="Chen W.M."/>
        </authorList>
    </citation>
    <scope>NUCLEOTIDE SEQUENCE [LARGE SCALE GENOMIC DNA]</scope>
    <source>
        <strain evidence="1 2">STM-7</strain>
    </source>
</reference>
<evidence type="ECO:0000313" key="2">
    <source>
        <dbReference type="Proteomes" id="UP000510822"/>
    </source>
</evidence>
<dbReference type="KEGG" id="cfon:HZU75_16000"/>
<dbReference type="Proteomes" id="UP000510822">
    <property type="component" value="Chromosome"/>
</dbReference>